<dbReference type="Gene3D" id="3.30.450.40">
    <property type="match status" value="2"/>
</dbReference>
<keyword evidence="1" id="KW-0805">Transcription regulation</keyword>
<evidence type="ECO:0000256" key="3">
    <source>
        <dbReference type="ARBA" id="ARBA00023163"/>
    </source>
</evidence>
<dbReference type="Proteomes" id="UP001500711">
    <property type="component" value="Unassembled WGS sequence"/>
</dbReference>
<dbReference type="PANTHER" id="PTHR30136">
    <property type="entry name" value="HELIX-TURN-HELIX TRANSCRIPTIONAL REGULATOR, ICLR FAMILY"/>
    <property type="match status" value="1"/>
</dbReference>
<evidence type="ECO:0000313" key="6">
    <source>
        <dbReference type="Proteomes" id="UP001500711"/>
    </source>
</evidence>
<gene>
    <name evidence="5" type="ORF">GCM10022267_84980</name>
</gene>
<dbReference type="Pfam" id="PF09339">
    <property type="entry name" value="HTH_IclR"/>
    <property type="match status" value="1"/>
</dbReference>
<evidence type="ECO:0000256" key="1">
    <source>
        <dbReference type="ARBA" id="ARBA00023015"/>
    </source>
</evidence>
<evidence type="ECO:0000259" key="4">
    <source>
        <dbReference type="PROSITE" id="PS51078"/>
    </source>
</evidence>
<protein>
    <recommendedName>
        <fullName evidence="4">IclR-ED domain-containing protein</fullName>
    </recommendedName>
</protein>
<comment type="caution">
    <text evidence="5">The sequence shown here is derived from an EMBL/GenBank/DDBJ whole genome shotgun (WGS) entry which is preliminary data.</text>
</comment>
<organism evidence="5 6">
    <name type="scientific">Lentzea roselyniae</name>
    <dbReference type="NCBI Taxonomy" id="531940"/>
    <lineage>
        <taxon>Bacteria</taxon>
        <taxon>Bacillati</taxon>
        <taxon>Actinomycetota</taxon>
        <taxon>Actinomycetes</taxon>
        <taxon>Pseudonocardiales</taxon>
        <taxon>Pseudonocardiaceae</taxon>
        <taxon>Lentzea</taxon>
    </lineage>
</organism>
<dbReference type="InterPro" id="IPR005471">
    <property type="entry name" value="Tscrpt_reg_IclR_N"/>
</dbReference>
<dbReference type="PROSITE" id="PS51078">
    <property type="entry name" value="ICLR_ED"/>
    <property type="match status" value="1"/>
</dbReference>
<dbReference type="Gene3D" id="1.10.10.10">
    <property type="entry name" value="Winged helix-like DNA-binding domain superfamily/Winged helix DNA-binding domain"/>
    <property type="match status" value="1"/>
</dbReference>
<reference evidence="6" key="1">
    <citation type="journal article" date="2019" name="Int. J. Syst. Evol. Microbiol.">
        <title>The Global Catalogue of Microorganisms (GCM) 10K type strain sequencing project: providing services to taxonomists for standard genome sequencing and annotation.</title>
        <authorList>
            <consortium name="The Broad Institute Genomics Platform"/>
            <consortium name="The Broad Institute Genome Sequencing Center for Infectious Disease"/>
            <person name="Wu L."/>
            <person name="Ma J."/>
        </authorList>
    </citation>
    <scope>NUCLEOTIDE SEQUENCE [LARGE SCALE GENOMIC DNA]</scope>
    <source>
        <strain evidence="6">JCM 17494</strain>
    </source>
</reference>
<dbReference type="PANTHER" id="PTHR30136:SF24">
    <property type="entry name" value="HTH-TYPE TRANSCRIPTIONAL REPRESSOR ALLR"/>
    <property type="match status" value="1"/>
</dbReference>
<name>A0ABP7CAA3_9PSEU</name>
<evidence type="ECO:0000256" key="2">
    <source>
        <dbReference type="ARBA" id="ARBA00023125"/>
    </source>
</evidence>
<dbReference type="InterPro" id="IPR014757">
    <property type="entry name" value="Tscrpt_reg_IclR_C"/>
</dbReference>
<evidence type="ECO:0000313" key="5">
    <source>
        <dbReference type="EMBL" id="GAA3685182.1"/>
    </source>
</evidence>
<dbReference type="InterPro" id="IPR050707">
    <property type="entry name" value="HTH_MetabolicPath_Reg"/>
</dbReference>
<feature type="domain" description="IclR-ED" evidence="4">
    <location>
        <begin position="1"/>
        <end position="199"/>
    </location>
</feature>
<dbReference type="EMBL" id="BAABBE010000049">
    <property type="protein sequence ID" value="GAA3685182.1"/>
    <property type="molecule type" value="Genomic_DNA"/>
</dbReference>
<dbReference type="InterPro" id="IPR036388">
    <property type="entry name" value="WH-like_DNA-bd_sf"/>
</dbReference>
<dbReference type="InterPro" id="IPR029016">
    <property type="entry name" value="GAF-like_dom_sf"/>
</dbReference>
<dbReference type="InterPro" id="IPR036390">
    <property type="entry name" value="WH_DNA-bd_sf"/>
</dbReference>
<accession>A0ABP7CAA3</accession>
<keyword evidence="3" id="KW-0804">Transcription</keyword>
<dbReference type="SUPFAM" id="SSF55781">
    <property type="entry name" value="GAF domain-like"/>
    <property type="match status" value="1"/>
</dbReference>
<dbReference type="SUPFAM" id="SSF46785">
    <property type="entry name" value="Winged helix' DNA-binding domain"/>
    <property type="match status" value="1"/>
</dbReference>
<sequence>MLRQLDGHIPISLAELSRRTTIPKSTVRRLLLVMCAQGLARPADPGYVLGHLAADLGSKVAGRLPDSQVQLIVPHLLALHSATDGIVCLGVLQADEVICLRTLHRETDLALVRRLARPALACGTALGRALLADRSDELHTDDRGGVVTLAMGISDRRGGRIAAISVAGPTGRFGVGNAAARLRTAVHGASRAIRLNLSG</sequence>
<keyword evidence="6" id="KW-1185">Reference proteome</keyword>
<keyword evidence="2" id="KW-0238">DNA-binding</keyword>
<proteinExistence type="predicted"/>